<dbReference type="Proteomes" id="UP001596378">
    <property type="component" value="Unassembled WGS sequence"/>
</dbReference>
<dbReference type="PANTHER" id="PTHR43639:SF1">
    <property type="entry name" value="SHORT-CHAIN DEHYDROGENASE_REDUCTASE FAMILY PROTEIN"/>
    <property type="match status" value="1"/>
</dbReference>
<protein>
    <submittedName>
        <fullName evidence="3">SDR family NAD(P)-dependent oxidoreductase</fullName>
        <ecNumber evidence="3">1.1.1.-</ecNumber>
    </submittedName>
</protein>
<dbReference type="Pfam" id="PF13561">
    <property type="entry name" value="adh_short_C2"/>
    <property type="match status" value="1"/>
</dbReference>
<evidence type="ECO:0000313" key="4">
    <source>
        <dbReference type="Proteomes" id="UP001596378"/>
    </source>
</evidence>
<dbReference type="InterPro" id="IPR036291">
    <property type="entry name" value="NAD(P)-bd_dom_sf"/>
</dbReference>
<organism evidence="3 4">
    <name type="scientific">Cohnella cellulosilytica</name>
    <dbReference type="NCBI Taxonomy" id="986710"/>
    <lineage>
        <taxon>Bacteria</taxon>
        <taxon>Bacillati</taxon>
        <taxon>Bacillota</taxon>
        <taxon>Bacilli</taxon>
        <taxon>Bacillales</taxon>
        <taxon>Paenibacillaceae</taxon>
        <taxon>Cohnella</taxon>
    </lineage>
</organism>
<dbReference type="Gene3D" id="3.40.50.720">
    <property type="entry name" value="NAD(P)-binding Rossmann-like Domain"/>
    <property type="match status" value="1"/>
</dbReference>
<dbReference type="PRINTS" id="PR00081">
    <property type="entry name" value="GDHRDH"/>
</dbReference>
<dbReference type="SUPFAM" id="SSF51735">
    <property type="entry name" value="NAD(P)-binding Rossmann-fold domains"/>
    <property type="match status" value="1"/>
</dbReference>
<sequence>MEQAGKTAFVTGGSRGIGRGIAERLARTGYDVAFTYNTKLDEAVSLHQAITAMGRRCFYYQASMEQPDTAERVTAQAIADLGRLEVMVCCAGLTVHSNVRKLSAEDIDFAYRLDYRSYMLCARSAARHMIERQLAGSIVMITSTRGTRAYPEDPLYGGMKSALNRACESLALELAPYGIRVNAVAPGATAIRGGYTPEELRASAFARQIPLGRLGTPAEVAGLVAYLVSDEAAYMTGTVTRMDGGLILSGIPAGGGESEPQWHALPARLR</sequence>
<comment type="similarity">
    <text evidence="1">Belongs to the short-chain dehydrogenases/reductases (SDR) family.</text>
</comment>
<proteinExistence type="inferred from homology"/>
<evidence type="ECO:0000256" key="2">
    <source>
        <dbReference type="ARBA" id="ARBA00023002"/>
    </source>
</evidence>
<gene>
    <name evidence="3" type="ORF">ACFQMJ_12230</name>
</gene>
<dbReference type="InterPro" id="IPR002347">
    <property type="entry name" value="SDR_fam"/>
</dbReference>
<dbReference type="EC" id="1.1.1.-" evidence="3"/>
<dbReference type="EMBL" id="JBHTAI010000006">
    <property type="protein sequence ID" value="MFC7149295.1"/>
    <property type="molecule type" value="Genomic_DNA"/>
</dbReference>
<keyword evidence="4" id="KW-1185">Reference proteome</keyword>
<name>A0ABW2FBI6_9BACL</name>
<dbReference type="RefSeq" id="WP_378054366.1">
    <property type="nucleotide sequence ID" value="NZ_JBHMDN010000079.1"/>
</dbReference>
<evidence type="ECO:0000256" key="1">
    <source>
        <dbReference type="ARBA" id="ARBA00006484"/>
    </source>
</evidence>
<dbReference type="GO" id="GO:0016491">
    <property type="term" value="F:oxidoreductase activity"/>
    <property type="evidence" value="ECO:0007669"/>
    <property type="project" value="UniProtKB-KW"/>
</dbReference>
<dbReference type="PANTHER" id="PTHR43639">
    <property type="entry name" value="OXIDOREDUCTASE, SHORT-CHAIN DEHYDROGENASE/REDUCTASE FAMILY (AFU_ORTHOLOGUE AFUA_5G02870)"/>
    <property type="match status" value="1"/>
</dbReference>
<accession>A0ABW2FBI6</accession>
<dbReference type="CDD" id="cd05233">
    <property type="entry name" value="SDR_c"/>
    <property type="match status" value="1"/>
</dbReference>
<comment type="caution">
    <text evidence="3">The sequence shown here is derived from an EMBL/GenBank/DDBJ whole genome shotgun (WGS) entry which is preliminary data.</text>
</comment>
<keyword evidence="2 3" id="KW-0560">Oxidoreductase</keyword>
<evidence type="ECO:0000313" key="3">
    <source>
        <dbReference type="EMBL" id="MFC7149295.1"/>
    </source>
</evidence>
<reference evidence="4" key="1">
    <citation type="journal article" date="2019" name="Int. J. Syst. Evol. Microbiol.">
        <title>The Global Catalogue of Microorganisms (GCM) 10K type strain sequencing project: providing services to taxonomists for standard genome sequencing and annotation.</title>
        <authorList>
            <consortium name="The Broad Institute Genomics Platform"/>
            <consortium name="The Broad Institute Genome Sequencing Center for Infectious Disease"/>
            <person name="Wu L."/>
            <person name="Ma J."/>
        </authorList>
    </citation>
    <scope>NUCLEOTIDE SEQUENCE [LARGE SCALE GENOMIC DNA]</scope>
    <source>
        <strain evidence="4">KCTC 12907</strain>
    </source>
</reference>